<dbReference type="GO" id="GO:0005261">
    <property type="term" value="F:monoatomic cation channel activity"/>
    <property type="evidence" value="ECO:0007669"/>
    <property type="project" value="TreeGrafter"/>
</dbReference>
<evidence type="ECO:0000256" key="5">
    <source>
        <dbReference type="ARBA" id="ARBA00023136"/>
    </source>
</evidence>
<organism evidence="8 9">
    <name type="scientific">Runella defluvii</name>
    <dbReference type="NCBI Taxonomy" id="370973"/>
    <lineage>
        <taxon>Bacteria</taxon>
        <taxon>Pseudomonadati</taxon>
        <taxon>Bacteroidota</taxon>
        <taxon>Cytophagia</taxon>
        <taxon>Cytophagales</taxon>
        <taxon>Spirosomataceae</taxon>
        <taxon>Runella</taxon>
    </lineage>
</organism>
<dbReference type="EMBL" id="JACIBY010000006">
    <property type="protein sequence ID" value="MBB3839274.1"/>
    <property type="molecule type" value="Genomic_DNA"/>
</dbReference>
<comment type="subcellular location">
    <subcellularLocation>
        <location evidence="1">Membrane</location>
        <topology evidence="1">Multi-pass membrane protein</topology>
    </subcellularLocation>
</comment>
<dbReference type="Pfam" id="PF18911">
    <property type="entry name" value="PKD_4"/>
    <property type="match status" value="2"/>
</dbReference>
<keyword evidence="2" id="KW-0812">Transmembrane</keyword>
<dbReference type="RefSeq" id="WP_183975380.1">
    <property type="nucleotide sequence ID" value="NZ_JACIBY010000006.1"/>
</dbReference>
<sequence>MRKQPYIFLVIIGLWALGMALPTQVHAQFDVKGKLCIPDVECKSDSVTFSDTLKTSTAWLWDFGDPGSGTQNTSTKVSAKHLYQTPGPYTVTLTRTVNGVPQTVTKTINIGVPPPQFPGWRRDTMICKEDLGKLILNPYPSNAPSGAKYLWFPNGDSTQTMRVDSSGCYSVEVTNAEGCTYEDRINVKVCLEQSSQEGAKWYFGNNAGLDFSGGSPTPLTNGQLNTPEGTSSIANSKGQLLFYTDGISIYDKGGALMPSKDGTTTPLGGSPNSTQSALIVPKPTCRGCEYLYYVFTTSDINGKKQLSYSLVDMRRNGGKGEIVEKNQVLTDNTTERITSVRNDQDSTYWVVTHDYNSNAFKVYHVTKAGIEGPTAYPLGTLQNTPSQAEGYMKFSAQDSTGSRRLAMVVPGPPKNLVQIYTFSDSSGRLSAPLTIDIGPAPPKAYGVEFSPDGTKMYVTLQKDDSDTTLSRLYQYDISLGDSARIADSKILIDSSATQVYGALQVGSDGRIYMAIKGSQYLGVINYPDEDSQDEVRFVERGINLGGKTSQIGLPNFVFNFTQESSGPGFTYSDTCSNQATNFQASPLCDPIKDSYTWNFGDGSAPIVGQNQQVQHTYRNPGTYTVSLRLVNRCKDTTITQRLTIVATPDPINLRSPIDTCVNRLVLDAGVQAEQYIWLRNGAVIGRTKTITLQPNGGSGTYRVIAANGIEGQCRVQGVTQITMRRPPAYVLRDTSLCVGGGTVVLDGKPSLTNWNKFQWSTGETSQTITVSRPGPYSVQVTINAGTPQACVNEDTIQVRALPKARMQATLTPPTGCTTRDGRIVIGSITPAGNYAFSWFGQPNDTPLTGTGSSLANLGEGTYKVRLTGNPTVCATDSSFTLRVVKNLRLQPTVIDARCKEPNVGAINLSTLAGTPTRYVWTNATGGTVGTNAPIISNLLPGKYNVLVTDAGGCDTTLRDITVGVIPEKFLSLGPDREKCVGDTALLVPTLPNIAGNQYQWSTGETTNRITVSRAGTYSLTVTNSVTGCTDTDNFVYSLAPRPVYDLNRDIGLCDLDVGATATLIIRPTTPNLRYRWFPPLDATTMRVTVNQVGTYRVSITSPASCEVTDSVQVVVRCEPRLFIPDAFSPNGDGQNDLLDVYGDHLSDFELKIFNRWGEVIFYTNDMNEKWDGKYRGTFYPPMTYPYVVSFKSKFFPDRPRISQRGAVTLLR</sequence>
<dbReference type="InterPro" id="IPR000601">
    <property type="entry name" value="PKD_dom"/>
</dbReference>
<dbReference type="PROSITE" id="PS50093">
    <property type="entry name" value="PKD"/>
    <property type="match status" value="2"/>
</dbReference>
<name>A0A7W5ZLY5_9BACT</name>
<evidence type="ECO:0000313" key="9">
    <source>
        <dbReference type="Proteomes" id="UP000541352"/>
    </source>
</evidence>
<dbReference type="GO" id="GO:0005886">
    <property type="term" value="C:plasma membrane"/>
    <property type="evidence" value="ECO:0007669"/>
    <property type="project" value="TreeGrafter"/>
</dbReference>
<evidence type="ECO:0000256" key="6">
    <source>
        <dbReference type="SAM" id="SignalP"/>
    </source>
</evidence>
<evidence type="ECO:0000313" key="8">
    <source>
        <dbReference type="EMBL" id="MBB3839274.1"/>
    </source>
</evidence>
<dbReference type="SUPFAM" id="SSF49299">
    <property type="entry name" value="PKD domain"/>
    <property type="match status" value="2"/>
</dbReference>
<evidence type="ECO:0000256" key="3">
    <source>
        <dbReference type="ARBA" id="ARBA00022737"/>
    </source>
</evidence>
<dbReference type="PANTHER" id="PTHR46730:SF4">
    <property type="entry name" value="POLYCYSTIC KIDNEY DISEASE PROTEIN 1-LIKE 1"/>
    <property type="match status" value="1"/>
</dbReference>
<dbReference type="AlphaFoldDB" id="A0A7W5ZLY5"/>
<evidence type="ECO:0000256" key="4">
    <source>
        <dbReference type="ARBA" id="ARBA00022989"/>
    </source>
</evidence>
<keyword evidence="6" id="KW-0732">Signal</keyword>
<keyword evidence="4" id="KW-1133">Transmembrane helix</keyword>
<keyword evidence="9" id="KW-1185">Reference proteome</keyword>
<feature type="domain" description="PKD" evidence="7">
    <location>
        <begin position="55"/>
        <end position="94"/>
    </location>
</feature>
<dbReference type="CDD" id="cd00146">
    <property type="entry name" value="PKD"/>
    <property type="match status" value="2"/>
</dbReference>
<keyword evidence="3" id="KW-0677">Repeat</keyword>
<dbReference type="NCBIfam" id="TIGR04131">
    <property type="entry name" value="Bac_Flav_CTERM"/>
    <property type="match status" value="1"/>
</dbReference>
<dbReference type="InterPro" id="IPR022409">
    <property type="entry name" value="PKD/Chitinase_dom"/>
</dbReference>
<reference evidence="8 9" key="1">
    <citation type="submission" date="2020-08" db="EMBL/GenBank/DDBJ databases">
        <title>Genomic Encyclopedia of Type Strains, Phase IV (KMG-IV): sequencing the most valuable type-strain genomes for metagenomic binning, comparative biology and taxonomic classification.</title>
        <authorList>
            <person name="Goeker M."/>
        </authorList>
    </citation>
    <scope>NUCLEOTIDE SEQUENCE [LARGE SCALE GENOMIC DNA]</scope>
    <source>
        <strain evidence="8 9">DSM 17976</strain>
    </source>
</reference>
<dbReference type="SMART" id="SM00089">
    <property type="entry name" value="PKD"/>
    <property type="match status" value="3"/>
</dbReference>
<proteinExistence type="predicted"/>
<protein>
    <submittedName>
        <fullName evidence="8">Gliding motility-associated-like protein</fullName>
    </submittedName>
</protein>
<dbReference type="InterPro" id="IPR013783">
    <property type="entry name" value="Ig-like_fold"/>
</dbReference>
<dbReference type="PANTHER" id="PTHR46730">
    <property type="entry name" value="POLYCYSTIN-1"/>
    <property type="match status" value="1"/>
</dbReference>
<dbReference type="GO" id="GO:0006816">
    <property type="term" value="P:calcium ion transport"/>
    <property type="evidence" value="ECO:0007669"/>
    <property type="project" value="TreeGrafter"/>
</dbReference>
<evidence type="ECO:0000256" key="1">
    <source>
        <dbReference type="ARBA" id="ARBA00004141"/>
    </source>
</evidence>
<dbReference type="InterPro" id="IPR026341">
    <property type="entry name" value="T9SS_type_B"/>
</dbReference>
<dbReference type="InterPro" id="IPR035986">
    <property type="entry name" value="PKD_dom_sf"/>
</dbReference>
<dbReference type="Pfam" id="PF13585">
    <property type="entry name" value="CHU_C"/>
    <property type="match status" value="1"/>
</dbReference>
<comment type="caution">
    <text evidence="8">The sequence shown here is derived from an EMBL/GenBank/DDBJ whole genome shotgun (WGS) entry which is preliminary data.</text>
</comment>
<evidence type="ECO:0000256" key="2">
    <source>
        <dbReference type="ARBA" id="ARBA00022692"/>
    </source>
</evidence>
<feature type="domain" description="PKD" evidence="7">
    <location>
        <begin position="577"/>
        <end position="651"/>
    </location>
</feature>
<dbReference type="Gene3D" id="2.60.40.10">
    <property type="entry name" value="Immunoglobulins"/>
    <property type="match status" value="2"/>
</dbReference>
<gene>
    <name evidence="8" type="ORF">FHS57_003280</name>
</gene>
<dbReference type="Proteomes" id="UP000541352">
    <property type="component" value="Unassembled WGS sequence"/>
</dbReference>
<feature type="signal peptide" evidence="6">
    <location>
        <begin position="1"/>
        <end position="27"/>
    </location>
</feature>
<accession>A0A7W5ZLY5</accession>
<dbReference type="SUPFAM" id="SSF82171">
    <property type="entry name" value="DPP6 N-terminal domain-like"/>
    <property type="match status" value="1"/>
</dbReference>
<feature type="chain" id="PRO_5031037592" evidence="6">
    <location>
        <begin position="28"/>
        <end position="1211"/>
    </location>
</feature>
<evidence type="ECO:0000259" key="7">
    <source>
        <dbReference type="PROSITE" id="PS50093"/>
    </source>
</evidence>
<keyword evidence="5" id="KW-0472">Membrane</keyword>